<accession>A0ABW4NVM7</accession>
<dbReference type="SUPFAM" id="SSF56784">
    <property type="entry name" value="HAD-like"/>
    <property type="match status" value="1"/>
</dbReference>
<dbReference type="NCBIfam" id="TIGR00099">
    <property type="entry name" value="Cof-subfamily"/>
    <property type="match status" value="1"/>
</dbReference>
<comment type="similarity">
    <text evidence="5">Belongs to the HAD-like hydrolase superfamily. Cof family.</text>
</comment>
<dbReference type="RefSeq" id="WP_379099151.1">
    <property type="nucleotide sequence ID" value="NZ_JBHUFP010000025.1"/>
</dbReference>
<dbReference type="Proteomes" id="UP001597420">
    <property type="component" value="Unassembled WGS sequence"/>
</dbReference>
<dbReference type="InterPro" id="IPR006379">
    <property type="entry name" value="HAD-SF_hydro_IIB"/>
</dbReference>
<organism evidence="6 7">
    <name type="scientific">Pasteurella oralis</name>
    <dbReference type="NCBI Taxonomy" id="1071947"/>
    <lineage>
        <taxon>Bacteria</taxon>
        <taxon>Pseudomonadati</taxon>
        <taxon>Pseudomonadota</taxon>
        <taxon>Gammaproteobacteria</taxon>
        <taxon>Pasteurellales</taxon>
        <taxon>Pasteurellaceae</taxon>
        <taxon>Pasteurella</taxon>
    </lineage>
</organism>
<keyword evidence="4" id="KW-0460">Magnesium</keyword>
<dbReference type="Pfam" id="PF08282">
    <property type="entry name" value="Hydrolase_3"/>
    <property type="match status" value="1"/>
</dbReference>
<dbReference type="SFLD" id="SFLDS00003">
    <property type="entry name" value="Haloacid_Dehalogenase"/>
    <property type="match status" value="1"/>
</dbReference>
<dbReference type="PROSITE" id="PS01229">
    <property type="entry name" value="COF_2"/>
    <property type="match status" value="1"/>
</dbReference>
<comment type="cofactor">
    <cofactor evidence="1">
        <name>Mg(2+)</name>
        <dbReference type="ChEBI" id="CHEBI:18420"/>
    </cofactor>
</comment>
<name>A0ABW4NVM7_9PAST</name>
<reference evidence="7" key="1">
    <citation type="journal article" date="2019" name="Int. J. Syst. Evol. Microbiol.">
        <title>The Global Catalogue of Microorganisms (GCM) 10K type strain sequencing project: providing services to taxonomists for standard genome sequencing and annotation.</title>
        <authorList>
            <consortium name="The Broad Institute Genomics Platform"/>
            <consortium name="The Broad Institute Genome Sequencing Center for Infectious Disease"/>
            <person name="Wu L."/>
            <person name="Ma J."/>
        </authorList>
    </citation>
    <scope>NUCLEOTIDE SEQUENCE [LARGE SCALE GENOMIC DNA]</scope>
    <source>
        <strain evidence="7">CCM 7950</strain>
    </source>
</reference>
<protein>
    <submittedName>
        <fullName evidence="6">Cof-type HAD-IIB family hydrolase</fullName>
    </submittedName>
</protein>
<dbReference type="Gene3D" id="3.40.50.1000">
    <property type="entry name" value="HAD superfamily/HAD-like"/>
    <property type="match status" value="1"/>
</dbReference>
<proteinExistence type="inferred from homology"/>
<dbReference type="Gene3D" id="3.30.1240.10">
    <property type="match status" value="1"/>
</dbReference>
<dbReference type="EMBL" id="JBHUFP010000025">
    <property type="protein sequence ID" value="MFD1806678.1"/>
    <property type="molecule type" value="Genomic_DNA"/>
</dbReference>
<comment type="caution">
    <text evidence="6">The sequence shown here is derived from an EMBL/GenBank/DDBJ whole genome shotgun (WGS) entry which is preliminary data.</text>
</comment>
<dbReference type="InterPro" id="IPR000150">
    <property type="entry name" value="Cof"/>
</dbReference>
<evidence type="ECO:0000313" key="7">
    <source>
        <dbReference type="Proteomes" id="UP001597420"/>
    </source>
</evidence>
<keyword evidence="7" id="KW-1185">Reference proteome</keyword>
<dbReference type="PANTHER" id="PTHR47267">
    <property type="match status" value="1"/>
</dbReference>
<evidence type="ECO:0000256" key="2">
    <source>
        <dbReference type="ARBA" id="ARBA00022723"/>
    </source>
</evidence>
<evidence type="ECO:0000256" key="4">
    <source>
        <dbReference type="ARBA" id="ARBA00022842"/>
    </source>
</evidence>
<sequence>MQKCPFRAIVSDLDGTLLNANHVIGDFTIETLQKLAAKGIDIMLATGRNHTDLMPILKKVNIENAVMITSNGARAQDLQGNLLVRNYLPERIALEIMNLPFDRTRVCVNSYQGDDWFINIEVPQLRKYHQDSGFMYEVVDFAQHHGRATEKVFFIGREPQDLVEIEAHLKKTYGDVTSITYSTPQCLEVMNRNVSKASALAQVLAERDYDMQQCLAFGDGMNDVQMLTQVGKGCVMGNADPRLKAACPDLEVIGFNAQESVANYIRTIFDIV</sequence>
<keyword evidence="2" id="KW-0479">Metal-binding</keyword>
<evidence type="ECO:0000256" key="5">
    <source>
        <dbReference type="ARBA" id="ARBA00034778"/>
    </source>
</evidence>
<dbReference type="NCBIfam" id="TIGR01484">
    <property type="entry name" value="HAD-SF-IIB"/>
    <property type="match status" value="1"/>
</dbReference>
<evidence type="ECO:0000256" key="3">
    <source>
        <dbReference type="ARBA" id="ARBA00022801"/>
    </source>
</evidence>
<evidence type="ECO:0000256" key="1">
    <source>
        <dbReference type="ARBA" id="ARBA00001946"/>
    </source>
</evidence>
<evidence type="ECO:0000313" key="6">
    <source>
        <dbReference type="EMBL" id="MFD1806678.1"/>
    </source>
</evidence>
<dbReference type="InterPro" id="IPR023214">
    <property type="entry name" value="HAD_sf"/>
</dbReference>
<dbReference type="PROSITE" id="PS01228">
    <property type="entry name" value="COF_1"/>
    <property type="match status" value="1"/>
</dbReference>
<dbReference type="InterPro" id="IPR036412">
    <property type="entry name" value="HAD-like_sf"/>
</dbReference>
<dbReference type="PANTHER" id="PTHR47267:SF4">
    <property type="entry name" value="PYRIDOXAL PHOSPHATE PHOSPHATASE YIGL"/>
    <property type="match status" value="1"/>
</dbReference>
<keyword evidence="3 6" id="KW-0378">Hydrolase</keyword>
<dbReference type="CDD" id="cd07516">
    <property type="entry name" value="HAD_Pase"/>
    <property type="match status" value="1"/>
</dbReference>
<gene>
    <name evidence="6" type="ORF">ACFSAV_09955</name>
</gene>
<dbReference type="SFLD" id="SFLDG01140">
    <property type="entry name" value="C2.B:_Phosphomannomutase_and_P"/>
    <property type="match status" value="1"/>
</dbReference>
<dbReference type="GO" id="GO:0016787">
    <property type="term" value="F:hydrolase activity"/>
    <property type="evidence" value="ECO:0007669"/>
    <property type="project" value="UniProtKB-KW"/>
</dbReference>